<dbReference type="AlphaFoldDB" id="A0A1T3F1X7"/>
<dbReference type="Proteomes" id="UP000188947">
    <property type="component" value="Unassembled WGS sequence"/>
</dbReference>
<keyword evidence="5" id="KW-0998">Cell outer membrane</keyword>
<dbReference type="Gene3D" id="1.25.40.390">
    <property type="match status" value="1"/>
</dbReference>
<dbReference type="eggNOG" id="COG1395">
    <property type="taxonomic scope" value="Bacteria"/>
</dbReference>
<name>A0A1T3F1X7_ELIME</name>
<dbReference type="InterPro" id="IPR011990">
    <property type="entry name" value="TPR-like_helical_dom_sf"/>
</dbReference>
<evidence type="ECO:0000313" key="8">
    <source>
        <dbReference type="Proteomes" id="UP000188947"/>
    </source>
</evidence>
<protein>
    <submittedName>
        <fullName evidence="7">RagB/SusD family nutrient uptake outer membrane protein</fullName>
    </submittedName>
</protein>
<comment type="caution">
    <text evidence="7">The sequence shown here is derived from an EMBL/GenBank/DDBJ whole genome shotgun (WGS) entry which is preliminary data.</text>
</comment>
<dbReference type="PROSITE" id="PS51257">
    <property type="entry name" value="PROKAR_LIPOPROTEIN"/>
    <property type="match status" value="1"/>
</dbReference>
<reference evidence="7 8" key="1">
    <citation type="submission" date="2016-11" db="EMBL/GenBank/DDBJ databases">
        <title>Genome sequence and comparative genomic analysis of clinical strain Elizabethkingia meningoseptica 61421 PRCM.</title>
        <authorList>
            <person name="Wang M."/>
            <person name="Hu S."/>
            <person name="Cao L."/>
            <person name="Jiang T."/>
            <person name="Zhou Y."/>
            <person name="Ming D."/>
        </authorList>
    </citation>
    <scope>NUCLEOTIDE SEQUENCE [LARGE SCALE GENOMIC DNA]</scope>
    <source>
        <strain evidence="7 8">61421 PRCM</strain>
    </source>
</reference>
<evidence type="ECO:0000256" key="2">
    <source>
        <dbReference type="ARBA" id="ARBA00006275"/>
    </source>
</evidence>
<dbReference type="Pfam" id="PF07980">
    <property type="entry name" value="SusD_RagB"/>
    <property type="match status" value="1"/>
</dbReference>
<evidence type="ECO:0000256" key="4">
    <source>
        <dbReference type="ARBA" id="ARBA00023136"/>
    </source>
</evidence>
<dbReference type="OrthoDB" id="5694214at2"/>
<organism evidence="7 8">
    <name type="scientific">Elizabethkingia meningoseptica</name>
    <name type="common">Chryseobacterium meningosepticum</name>
    <dbReference type="NCBI Taxonomy" id="238"/>
    <lineage>
        <taxon>Bacteria</taxon>
        <taxon>Pseudomonadati</taxon>
        <taxon>Bacteroidota</taxon>
        <taxon>Flavobacteriia</taxon>
        <taxon>Flavobacteriales</taxon>
        <taxon>Weeksellaceae</taxon>
        <taxon>Elizabethkingia</taxon>
    </lineage>
</organism>
<dbReference type="SUPFAM" id="SSF48452">
    <property type="entry name" value="TPR-like"/>
    <property type="match status" value="1"/>
</dbReference>
<comment type="similarity">
    <text evidence="2">Belongs to the SusD family.</text>
</comment>
<dbReference type="STRING" id="238.BBD35_06710"/>
<evidence type="ECO:0000256" key="5">
    <source>
        <dbReference type="ARBA" id="ARBA00023237"/>
    </source>
</evidence>
<dbReference type="InterPro" id="IPR012944">
    <property type="entry name" value="SusD_RagB_dom"/>
</dbReference>
<dbReference type="GO" id="GO:0009279">
    <property type="term" value="C:cell outer membrane"/>
    <property type="evidence" value="ECO:0007669"/>
    <property type="project" value="UniProtKB-SubCell"/>
</dbReference>
<keyword evidence="8" id="KW-1185">Reference proteome</keyword>
<dbReference type="EMBL" id="MPOG01000019">
    <property type="protein sequence ID" value="OOH92974.1"/>
    <property type="molecule type" value="Genomic_DNA"/>
</dbReference>
<evidence type="ECO:0000256" key="3">
    <source>
        <dbReference type="ARBA" id="ARBA00022729"/>
    </source>
</evidence>
<accession>A0A1T3F1X7</accession>
<feature type="domain" description="RagB/SusD" evidence="6">
    <location>
        <begin position="368"/>
        <end position="516"/>
    </location>
</feature>
<dbReference type="RefSeq" id="WP_070905206.1">
    <property type="nucleotide sequence ID" value="NZ_CP016378.1"/>
</dbReference>
<sequence>MKKTCINLLKTTAVLFGLSSCQDALDIMQDGTLTNEATFQTTDDLKQFLVGDVYTGLDISSQIGFTSQFTDEVGQGPSNSSLSQGTHQFYLDITNGFASSIWANNYKLINRVNRLIDASVLVASGTADTDKTRLQVLAEARAIRAFAYLQLETYYSPDMKDDNALGVMILNDVPGINQKLPRSKNADVYAVIDTDIAFAEANLNPSNSYFFINKNFINAFKARYYLYRGKYAEAKIYAQKVLNESGLVLAPANPVPAGVIGSADWHKALNAYNSTNPYVKMWNDSNPGEIIFALSRPVSGSWGNIAGLYTTNSTNIGGSVTYDMGRKLFNLIDQNKNDIRRWAFIDPTSRFDAAYATNPDYKASDVIVIDKYPGKSSGTQPLRNDQKVFRLSEMYLILAECAVNDKQLSLAANYILQLRQARQISGTVARPVYANETEAWADILKERRIELAFEGHRYIDLKRIGSLAQASIDRDQTDDFDKNALLTLPNNDYRFTLPVPLEEIQGNPSIQQNPGYGN</sequence>
<comment type="subcellular location">
    <subcellularLocation>
        <location evidence="1">Cell outer membrane</location>
    </subcellularLocation>
</comment>
<proteinExistence type="inferred from homology"/>
<gene>
    <name evidence="7" type="ORF">BMF97_15925</name>
</gene>
<evidence type="ECO:0000256" key="1">
    <source>
        <dbReference type="ARBA" id="ARBA00004442"/>
    </source>
</evidence>
<keyword evidence="3" id="KW-0732">Signal</keyword>
<evidence type="ECO:0000313" key="7">
    <source>
        <dbReference type="EMBL" id="OOH92974.1"/>
    </source>
</evidence>
<keyword evidence="4" id="KW-0472">Membrane</keyword>
<evidence type="ECO:0000259" key="6">
    <source>
        <dbReference type="Pfam" id="PF07980"/>
    </source>
</evidence>